<dbReference type="CDD" id="cd07247">
    <property type="entry name" value="SgaA_N_like"/>
    <property type="match status" value="1"/>
</dbReference>
<dbReference type="Gene3D" id="3.10.180.10">
    <property type="entry name" value="2,3-Dihydroxybiphenyl 1,2-Dioxygenase, domain 1"/>
    <property type="match status" value="1"/>
</dbReference>
<dbReference type="InterPro" id="IPR004360">
    <property type="entry name" value="Glyas_Fos-R_dOase_dom"/>
</dbReference>
<organism evidence="2 3">
    <name type="scientific">Phocaeicola vulgatus</name>
    <name type="common">Bacteroides vulgatus</name>
    <dbReference type="NCBI Taxonomy" id="821"/>
    <lineage>
        <taxon>Bacteria</taxon>
        <taxon>Pseudomonadati</taxon>
        <taxon>Bacteroidota</taxon>
        <taxon>Bacteroidia</taxon>
        <taxon>Bacteroidales</taxon>
        <taxon>Bacteroidaceae</taxon>
        <taxon>Phocaeicola</taxon>
    </lineage>
</organism>
<evidence type="ECO:0000313" key="2">
    <source>
        <dbReference type="EMBL" id="ALK82753.1"/>
    </source>
</evidence>
<reference evidence="2 3" key="2">
    <citation type="journal article" date="2016" name="Genome Biol. Evol.">
        <title>Extensive mobilome-driven genome diversification in mouse gut-associated Bacteroides vulgatus mpk.</title>
        <authorList>
            <person name="Lange A."/>
            <person name="Beier S."/>
            <person name="Steimle A."/>
            <person name="Autenrieth I.B."/>
            <person name="Huson D.H."/>
            <person name="Frick J.S."/>
        </authorList>
    </citation>
    <scope>NUCLEOTIDE SEQUENCE [LARGE SCALE GENOMIC DNA]</scope>
    <source>
        <strain evidence="3">mpk</strain>
    </source>
</reference>
<evidence type="ECO:0000313" key="3">
    <source>
        <dbReference type="Proteomes" id="UP000061587"/>
    </source>
</evidence>
<dbReference type="InterPro" id="IPR052164">
    <property type="entry name" value="Anthracycline_SecMetBiosynth"/>
</dbReference>
<dbReference type="PATRIC" id="fig|821.40.peg.143"/>
<feature type="domain" description="VOC" evidence="1">
    <location>
        <begin position="1"/>
        <end position="120"/>
    </location>
</feature>
<dbReference type="Pfam" id="PF00903">
    <property type="entry name" value="Glyoxalase"/>
    <property type="match status" value="1"/>
</dbReference>
<name>A0A0P0M0L5_PHOVU</name>
<dbReference type="PROSITE" id="PS51819">
    <property type="entry name" value="VOC"/>
    <property type="match status" value="1"/>
</dbReference>
<proteinExistence type="predicted"/>
<dbReference type="AlphaFoldDB" id="A0A0P0M0L5"/>
<sequence length="121" mass="13033">MIAFFEIPTNDFEKSVSFYQALFGETLEVSEFGDEKMACLMKDGKSVCSISSAPSFPGFAPSTGGVLVYLQAKDLDTDVKTALDNGATLVTPKTKIQAEGWGYFAIISDPVGNRIGLYADK</sequence>
<dbReference type="SUPFAM" id="SSF54593">
    <property type="entry name" value="Glyoxalase/Bleomycin resistance protein/Dihydroxybiphenyl dioxygenase"/>
    <property type="match status" value="1"/>
</dbReference>
<dbReference type="InterPro" id="IPR029068">
    <property type="entry name" value="Glyas_Bleomycin-R_OHBP_Dase"/>
</dbReference>
<dbReference type="EMBL" id="CP013020">
    <property type="protein sequence ID" value="ALK82753.1"/>
    <property type="molecule type" value="Genomic_DNA"/>
</dbReference>
<dbReference type="PANTHER" id="PTHR33993">
    <property type="entry name" value="GLYOXALASE-RELATED"/>
    <property type="match status" value="1"/>
</dbReference>
<evidence type="ECO:0000259" key="1">
    <source>
        <dbReference type="PROSITE" id="PS51819"/>
    </source>
</evidence>
<dbReference type="PANTHER" id="PTHR33993:SF2">
    <property type="entry name" value="VOC DOMAIN-CONTAINING PROTEIN"/>
    <property type="match status" value="1"/>
</dbReference>
<protein>
    <submittedName>
        <fullName evidence="2">Glyoxalase family protein</fullName>
    </submittedName>
</protein>
<gene>
    <name evidence="2" type="ORF">BvMPK_0111</name>
</gene>
<accession>A0A0P0M0L5</accession>
<dbReference type="InterPro" id="IPR037523">
    <property type="entry name" value="VOC_core"/>
</dbReference>
<dbReference type="Proteomes" id="UP000061587">
    <property type="component" value="Chromosome"/>
</dbReference>
<reference evidence="3" key="1">
    <citation type="submission" date="2015-10" db="EMBL/GenBank/DDBJ databases">
        <title>Extensive mobilome-driven genome diversification in gut-associated Bacteroides vulgatus mpk.</title>
        <authorList>
            <person name="Beier S."/>
            <person name="Lange A."/>
            <person name="Huson D.H."/>
            <person name="Frick J.-S."/>
            <person name="Autenrieth I.B."/>
        </authorList>
    </citation>
    <scope>NUCLEOTIDE SEQUENCE [LARGE SCALE GENOMIC DNA]</scope>
    <source>
        <strain evidence="3">mpk</strain>
    </source>
</reference>